<dbReference type="InterPro" id="IPR026328">
    <property type="entry name" value="FmdE"/>
</dbReference>
<evidence type="ECO:0000259" key="1">
    <source>
        <dbReference type="Pfam" id="PF02663"/>
    </source>
</evidence>
<evidence type="ECO:0000313" key="2">
    <source>
        <dbReference type="EMBL" id="MDV0443201.1"/>
    </source>
</evidence>
<dbReference type="Proteomes" id="UP001283212">
    <property type="component" value="Unassembled WGS sequence"/>
</dbReference>
<dbReference type="Pfam" id="PF02663">
    <property type="entry name" value="FmdE"/>
    <property type="match status" value="1"/>
</dbReference>
<dbReference type="PANTHER" id="PTHR39418">
    <property type="entry name" value="DEHYDROGENASE-RELATED"/>
    <property type="match status" value="1"/>
</dbReference>
<keyword evidence="3" id="KW-1185">Reference proteome</keyword>
<dbReference type="EMBL" id="JAWDKB010000002">
    <property type="protein sequence ID" value="MDV0443201.1"/>
    <property type="molecule type" value="Genomic_DNA"/>
</dbReference>
<dbReference type="SUPFAM" id="SSF143555">
    <property type="entry name" value="FwdE-like"/>
    <property type="match status" value="1"/>
</dbReference>
<evidence type="ECO:0000313" key="3">
    <source>
        <dbReference type="Proteomes" id="UP001283212"/>
    </source>
</evidence>
<feature type="domain" description="Formylmethanofuran dehydrogenase subunit E" evidence="1">
    <location>
        <begin position="36"/>
        <end position="172"/>
    </location>
</feature>
<name>A0AAE4MF24_9EURY</name>
<organism evidence="2 3">
    <name type="scientific">Methanorbis rubei</name>
    <dbReference type="NCBI Taxonomy" id="3028300"/>
    <lineage>
        <taxon>Archaea</taxon>
        <taxon>Methanobacteriati</taxon>
        <taxon>Methanobacteriota</taxon>
        <taxon>Stenosarchaea group</taxon>
        <taxon>Methanomicrobia</taxon>
        <taxon>Methanomicrobiales</taxon>
        <taxon>Methanocorpusculaceae</taxon>
        <taxon>Methanorbis</taxon>
    </lineage>
</organism>
<accession>A0AAE4MF24</accession>
<protein>
    <recommendedName>
        <fullName evidence="1">Formylmethanofuran dehydrogenase subunit E domain-containing protein</fullName>
    </recommendedName>
</protein>
<dbReference type="InterPro" id="IPR053194">
    <property type="entry name" value="tRNA_methyltr_O"/>
</dbReference>
<sequence length="223" mass="24617">MQEHSPNIRTYFHINTINRKKDDYVAMKDYSDAVAFHGHSCGGLAVGYKACELAAKELGLDFSEDEEIVAIAETDSCTVDAVQVILGCTAGKGNLFVNNWGKTAFSFYRRDNNTSIRLVAIPDAIPKNAGMVALRPKIMGGLATPAEQEEFHRFAHEHVDQILATPAEQLFEIKQVQQPCPEEANIYNNVVCSVCGEQVADGLAKLVDGKYICVPCQKNNFFR</sequence>
<dbReference type="InterPro" id="IPR003814">
    <property type="entry name" value="FmdEsu_dom"/>
</dbReference>
<proteinExistence type="predicted"/>
<gene>
    <name evidence="2" type="ORF">McpCs1_05690</name>
</gene>
<reference evidence="2 3" key="1">
    <citation type="submission" date="2023-06" db="EMBL/GenBank/DDBJ databases">
        <title>Genome sequence of Methancorpusculaceae sp. Cs1.</title>
        <authorList>
            <person name="Protasov E."/>
            <person name="Platt K."/>
            <person name="Poehlein A."/>
            <person name="Daniel R."/>
            <person name="Brune A."/>
        </authorList>
    </citation>
    <scope>NUCLEOTIDE SEQUENCE [LARGE SCALE GENOMIC DNA]</scope>
    <source>
        <strain evidence="2 3">Cs1</strain>
    </source>
</reference>
<comment type="caution">
    <text evidence="2">The sequence shown here is derived from an EMBL/GenBank/DDBJ whole genome shotgun (WGS) entry which is preliminary data.</text>
</comment>
<dbReference type="AlphaFoldDB" id="A0AAE4MF24"/>
<dbReference type="PANTHER" id="PTHR39418:SF1">
    <property type="entry name" value="DEHYDROGENASE"/>
    <property type="match status" value="1"/>
</dbReference>
<dbReference type="PIRSF" id="PIRSF006578">
    <property type="entry name" value="FwdE"/>
    <property type="match status" value="1"/>
</dbReference>
<dbReference type="Gene3D" id="3.30.1330.130">
    <property type="match status" value="1"/>
</dbReference>